<name>A0A392P2R7_9FABA</name>
<sequence>VKKERRGLSIVMPKTKVPNWFDYRCEGGIPCLWVRGKFPNVALAMVFQDADEKKRMSLQQFVQLHLVINGQRVPHNGHCYFRIGPDHVLVCDLRFINHDEQWLRVDALLRRHEWNQVQISYEVNDYTYDTDMEGTMTL</sequence>
<feature type="non-terminal residue" evidence="1">
    <location>
        <position position="138"/>
    </location>
</feature>
<reference evidence="1 2" key="1">
    <citation type="journal article" date="2018" name="Front. Plant Sci.">
        <title>Red Clover (Trifolium pratense) and Zigzag Clover (T. medium) - A Picture of Genomic Similarities and Differences.</title>
        <authorList>
            <person name="Dluhosova J."/>
            <person name="Istvanek J."/>
            <person name="Nedelnik J."/>
            <person name="Repkova J."/>
        </authorList>
    </citation>
    <scope>NUCLEOTIDE SEQUENCE [LARGE SCALE GENOMIC DNA]</scope>
    <source>
        <strain evidence="2">cv. 10/8</strain>
        <tissue evidence="1">Leaf</tissue>
    </source>
</reference>
<evidence type="ECO:0000313" key="2">
    <source>
        <dbReference type="Proteomes" id="UP000265520"/>
    </source>
</evidence>
<protein>
    <submittedName>
        <fullName evidence="1">TMV resistance protein N-like</fullName>
    </submittedName>
</protein>
<feature type="non-terminal residue" evidence="1">
    <location>
        <position position="1"/>
    </location>
</feature>
<keyword evidence="2" id="KW-1185">Reference proteome</keyword>
<dbReference type="EMBL" id="LXQA010060554">
    <property type="protein sequence ID" value="MCI06052.1"/>
    <property type="molecule type" value="Genomic_DNA"/>
</dbReference>
<accession>A0A392P2R7</accession>
<proteinExistence type="predicted"/>
<evidence type="ECO:0000313" key="1">
    <source>
        <dbReference type="EMBL" id="MCI06052.1"/>
    </source>
</evidence>
<organism evidence="1 2">
    <name type="scientific">Trifolium medium</name>
    <dbReference type="NCBI Taxonomy" id="97028"/>
    <lineage>
        <taxon>Eukaryota</taxon>
        <taxon>Viridiplantae</taxon>
        <taxon>Streptophyta</taxon>
        <taxon>Embryophyta</taxon>
        <taxon>Tracheophyta</taxon>
        <taxon>Spermatophyta</taxon>
        <taxon>Magnoliopsida</taxon>
        <taxon>eudicotyledons</taxon>
        <taxon>Gunneridae</taxon>
        <taxon>Pentapetalae</taxon>
        <taxon>rosids</taxon>
        <taxon>fabids</taxon>
        <taxon>Fabales</taxon>
        <taxon>Fabaceae</taxon>
        <taxon>Papilionoideae</taxon>
        <taxon>50 kb inversion clade</taxon>
        <taxon>NPAAA clade</taxon>
        <taxon>Hologalegina</taxon>
        <taxon>IRL clade</taxon>
        <taxon>Trifolieae</taxon>
        <taxon>Trifolium</taxon>
    </lineage>
</organism>
<dbReference type="AlphaFoldDB" id="A0A392P2R7"/>
<dbReference type="Proteomes" id="UP000265520">
    <property type="component" value="Unassembled WGS sequence"/>
</dbReference>
<comment type="caution">
    <text evidence="1">The sequence shown here is derived from an EMBL/GenBank/DDBJ whole genome shotgun (WGS) entry which is preliminary data.</text>
</comment>